<name>A0A292PUK2_9PEZI</name>
<evidence type="ECO:0000313" key="2">
    <source>
        <dbReference type="Proteomes" id="UP001412239"/>
    </source>
</evidence>
<evidence type="ECO:0000313" key="1">
    <source>
        <dbReference type="EMBL" id="CUS10318.1"/>
    </source>
</evidence>
<dbReference type="PROSITE" id="PS51257">
    <property type="entry name" value="PROKAR_LIPOPROTEIN"/>
    <property type="match status" value="1"/>
</dbReference>
<dbReference type="Proteomes" id="UP001412239">
    <property type="component" value="Unassembled WGS sequence"/>
</dbReference>
<dbReference type="AlphaFoldDB" id="A0A292PUK2"/>
<organism evidence="1 2">
    <name type="scientific">Tuber aestivum</name>
    <name type="common">summer truffle</name>
    <dbReference type="NCBI Taxonomy" id="59557"/>
    <lineage>
        <taxon>Eukaryota</taxon>
        <taxon>Fungi</taxon>
        <taxon>Dikarya</taxon>
        <taxon>Ascomycota</taxon>
        <taxon>Pezizomycotina</taxon>
        <taxon>Pezizomycetes</taxon>
        <taxon>Pezizales</taxon>
        <taxon>Tuberaceae</taxon>
        <taxon>Tuber</taxon>
    </lineage>
</organism>
<gene>
    <name evidence="1" type="ORF">GSTUAT00005575001</name>
</gene>
<accession>A0A292PUK2</accession>
<proteinExistence type="predicted"/>
<keyword evidence="2" id="KW-1185">Reference proteome</keyword>
<protein>
    <submittedName>
        <fullName evidence="1">Uncharacterized protein</fullName>
    </submittedName>
</protein>
<sequence length="128" mass="14237">MRCAVTNVPLYAIMNNSPLILGGSSCPVSCAKGMQLSWNFTQLASYASLGKGAENIQEDTHTTPPIYRPVSCWPYYNYGTLRRGKWNAPQRHTCCSVLEYECSCLCWQGTVLPRRNGQARNWAEGLGV</sequence>
<reference evidence="1" key="1">
    <citation type="submission" date="2015-10" db="EMBL/GenBank/DDBJ databases">
        <authorList>
            <person name="Regsiter A."/>
            <person name="william w."/>
        </authorList>
    </citation>
    <scope>NUCLEOTIDE SEQUENCE</scope>
    <source>
        <strain evidence="1">Montdore</strain>
    </source>
</reference>
<dbReference type="EMBL" id="LN891050">
    <property type="protein sequence ID" value="CUS10318.1"/>
    <property type="molecule type" value="Genomic_DNA"/>
</dbReference>